<feature type="domain" description="AB hydrolase-1" evidence="3">
    <location>
        <begin position="58"/>
        <end position="304"/>
    </location>
</feature>
<evidence type="ECO:0000313" key="5">
    <source>
        <dbReference type="Proteomes" id="UP000526408"/>
    </source>
</evidence>
<dbReference type="InterPro" id="IPR002410">
    <property type="entry name" value="Peptidase_S33"/>
</dbReference>
<reference evidence="4 5" key="1">
    <citation type="submission" date="2020-04" db="EMBL/GenBank/DDBJ databases">
        <authorList>
            <person name="Yoon J."/>
        </authorList>
    </citation>
    <scope>NUCLEOTIDE SEQUENCE [LARGE SCALE GENOMIC DNA]</scope>
    <source>
        <strain evidence="4 5">KMU-115</strain>
    </source>
</reference>
<dbReference type="PRINTS" id="PR00111">
    <property type="entry name" value="ABHYDROLASE"/>
</dbReference>
<dbReference type="GO" id="GO:0008233">
    <property type="term" value="F:peptidase activity"/>
    <property type="evidence" value="ECO:0007669"/>
    <property type="project" value="InterPro"/>
</dbReference>
<gene>
    <name evidence="4" type="ORF">HCU73_16505</name>
</gene>
<dbReference type="PRINTS" id="PR00793">
    <property type="entry name" value="PROAMNOPTASE"/>
</dbReference>
<dbReference type="RefSeq" id="WP_168624581.1">
    <property type="nucleotide sequence ID" value="NZ_JAAZQQ010000006.1"/>
</dbReference>
<dbReference type="InterPro" id="IPR029058">
    <property type="entry name" value="AB_hydrolase_fold"/>
</dbReference>
<dbReference type="InterPro" id="IPR050266">
    <property type="entry name" value="AB_hydrolase_sf"/>
</dbReference>
<dbReference type="GO" id="GO:0006508">
    <property type="term" value="P:proteolysis"/>
    <property type="evidence" value="ECO:0007669"/>
    <property type="project" value="InterPro"/>
</dbReference>
<evidence type="ECO:0000256" key="2">
    <source>
        <dbReference type="ARBA" id="ARBA00022801"/>
    </source>
</evidence>
<sequence length="315" mass="33924">MKIALILLGLLAAFWGVTLWKAARHEARAVVQHPPLGRFVTVDGVRLHILQAGTGPDLVLIHGASGNMRDFTLDLVGRLTDRYRVTVVDRPGLGHSDRLDRDGATIFEQADILVRAVAQLGVERPLVLGHSYGGAVALAWATRHSEATAGLILLAAASNPWDTPLSTYYRVLSHPLGQVFAVPVLTAWVPDHVVTDTIASVFAPQPTPPGYVDYIGAGLTLQRRALRENALQRAGILAEVTRMVPDYAALDLPVEILHGDRDTTVWLTIHSEPLSRQIAGANLVVMEGVGHSPHFAEPDIVVAAIDRAAARAGLR</sequence>
<dbReference type="EMBL" id="JAAZQQ010000006">
    <property type="protein sequence ID" value="NKX46197.1"/>
    <property type="molecule type" value="Genomic_DNA"/>
</dbReference>
<keyword evidence="5" id="KW-1185">Reference proteome</keyword>
<organism evidence="4 5">
    <name type="scientific">Roseicyclus persicicus</name>
    <dbReference type="NCBI Taxonomy" id="2650661"/>
    <lineage>
        <taxon>Bacteria</taxon>
        <taxon>Pseudomonadati</taxon>
        <taxon>Pseudomonadota</taxon>
        <taxon>Alphaproteobacteria</taxon>
        <taxon>Rhodobacterales</taxon>
        <taxon>Roseobacteraceae</taxon>
        <taxon>Roseicyclus</taxon>
    </lineage>
</organism>
<keyword evidence="2 4" id="KW-0378">Hydrolase</keyword>
<dbReference type="InterPro" id="IPR000073">
    <property type="entry name" value="AB_hydrolase_1"/>
</dbReference>
<dbReference type="Gene3D" id="3.40.50.1820">
    <property type="entry name" value="alpha/beta hydrolase"/>
    <property type="match status" value="1"/>
</dbReference>
<comment type="caution">
    <text evidence="4">The sequence shown here is derived from an EMBL/GenBank/DDBJ whole genome shotgun (WGS) entry which is preliminary data.</text>
</comment>
<dbReference type="Proteomes" id="UP000526408">
    <property type="component" value="Unassembled WGS sequence"/>
</dbReference>
<accession>A0A7X6JY27</accession>
<dbReference type="Pfam" id="PF12697">
    <property type="entry name" value="Abhydrolase_6"/>
    <property type="match status" value="1"/>
</dbReference>
<protein>
    <submittedName>
        <fullName evidence="4">Alpha/beta hydrolase</fullName>
    </submittedName>
</protein>
<evidence type="ECO:0000313" key="4">
    <source>
        <dbReference type="EMBL" id="NKX46197.1"/>
    </source>
</evidence>
<comment type="similarity">
    <text evidence="1">Belongs to the peptidase S33 family.</text>
</comment>
<evidence type="ECO:0000259" key="3">
    <source>
        <dbReference type="Pfam" id="PF12697"/>
    </source>
</evidence>
<dbReference type="PANTHER" id="PTHR43798">
    <property type="entry name" value="MONOACYLGLYCEROL LIPASE"/>
    <property type="match status" value="1"/>
</dbReference>
<proteinExistence type="inferred from homology"/>
<name>A0A7X6JY27_9RHOB</name>
<dbReference type="SUPFAM" id="SSF53474">
    <property type="entry name" value="alpha/beta-Hydrolases"/>
    <property type="match status" value="1"/>
</dbReference>
<evidence type="ECO:0000256" key="1">
    <source>
        <dbReference type="ARBA" id="ARBA00010088"/>
    </source>
</evidence>
<dbReference type="AlphaFoldDB" id="A0A7X6JY27"/>